<keyword evidence="3" id="KW-0472">Membrane</keyword>
<feature type="compositionally biased region" description="Basic and acidic residues" evidence="2">
    <location>
        <begin position="240"/>
        <end position="250"/>
    </location>
</feature>
<organism evidence="6 7">
    <name type="scientific">Collybiopsis luxurians FD-317 M1</name>
    <dbReference type="NCBI Taxonomy" id="944289"/>
    <lineage>
        <taxon>Eukaryota</taxon>
        <taxon>Fungi</taxon>
        <taxon>Dikarya</taxon>
        <taxon>Basidiomycota</taxon>
        <taxon>Agaricomycotina</taxon>
        <taxon>Agaricomycetes</taxon>
        <taxon>Agaricomycetidae</taxon>
        <taxon>Agaricales</taxon>
        <taxon>Marasmiineae</taxon>
        <taxon>Omphalotaceae</taxon>
        <taxon>Collybiopsis</taxon>
        <taxon>Collybiopsis luxurians</taxon>
    </lineage>
</organism>
<evidence type="ECO:0008006" key="8">
    <source>
        <dbReference type="Google" id="ProtNLM"/>
    </source>
</evidence>
<dbReference type="Gene3D" id="2.20.70.10">
    <property type="match status" value="3"/>
</dbReference>
<dbReference type="Gene3D" id="2.60.40.150">
    <property type="entry name" value="C2 domain"/>
    <property type="match status" value="1"/>
</dbReference>
<dbReference type="GO" id="GO:0007165">
    <property type="term" value="P:signal transduction"/>
    <property type="evidence" value="ECO:0007669"/>
    <property type="project" value="TreeGrafter"/>
</dbReference>
<dbReference type="InterPro" id="IPR036020">
    <property type="entry name" value="WW_dom_sf"/>
</dbReference>
<dbReference type="Pfam" id="PF00397">
    <property type="entry name" value="WW"/>
    <property type="match status" value="3"/>
</dbReference>
<keyword evidence="3" id="KW-0812">Transmembrane</keyword>
<dbReference type="PROSITE" id="PS50020">
    <property type="entry name" value="WW_DOMAIN_2"/>
    <property type="match status" value="3"/>
</dbReference>
<accession>A0A0D0CA27</accession>
<evidence type="ECO:0000259" key="5">
    <source>
        <dbReference type="PROSITE" id="PS50020"/>
    </source>
</evidence>
<dbReference type="PANTHER" id="PTHR10316">
    <property type="entry name" value="MEMBRANE ASSOCIATED GUANYLATE KINASE-RELATED"/>
    <property type="match status" value="1"/>
</dbReference>
<dbReference type="SUPFAM" id="SSF51045">
    <property type="entry name" value="WW domain"/>
    <property type="match status" value="3"/>
</dbReference>
<evidence type="ECO:0000256" key="2">
    <source>
        <dbReference type="SAM" id="MobiDB-lite"/>
    </source>
</evidence>
<feature type="transmembrane region" description="Helical" evidence="3">
    <location>
        <begin position="181"/>
        <end position="203"/>
    </location>
</feature>
<feature type="domain" description="WW" evidence="5">
    <location>
        <begin position="743"/>
        <end position="776"/>
    </location>
</feature>
<feature type="domain" description="WW" evidence="5">
    <location>
        <begin position="597"/>
        <end position="630"/>
    </location>
</feature>
<evidence type="ECO:0000256" key="1">
    <source>
        <dbReference type="ARBA" id="ARBA00022737"/>
    </source>
</evidence>
<feature type="compositionally biased region" description="Polar residues" evidence="2">
    <location>
        <begin position="624"/>
        <end position="644"/>
    </location>
</feature>
<evidence type="ECO:0000313" key="7">
    <source>
        <dbReference type="Proteomes" id="UP000053593"/>
    </source>
</evidence>
<keyword evidence="1" id="KW-0677">Repeat</keyword>
<dbReference type="EMBL" id="KN834858">
    <property type="protein sequence ID" value="KIK51668.1"/>
    <property type="molecule type" value="Genomic_DNA"/>
</dbReference>
<reference evidence="6 7" key="1">
    <citation type="submission" date="2014-04" db="EMBL/GenBank/DDBJ databases">
        <title>Evolutionary Origins and Diversification of the Mycorrhizal Mutualists.</title>
        <authorList>
            <consortium name="DOE Joint Genome Institute"/>
            <consortium name="Mycorrhizal Genomics Consortium"/>
            <person name="Kohler A."/>
            <person name="Kuo A."/>
            <person name="Nagy L.G."/>
            <person name="Floudas D."/>
            <person name="Copeland A."/>
            <person name="Barry K.W."/>
            <person name="Cichocki N."/>
            <person name="Veneault-Fourrey C."/>
            <person name="LaButti K."/>
            <person name="Lindquist E.A."/>
            <person name="Lipzen A."/>
            <person name="Lundell T."/>
            <person name="Morin E."/>
            <person name="Murat C."/>
            <person name="Riley R."/>
            <person name="Ohm R."/>
            <person name="Sun H."/>
            <person name="Tunlid A."/>
            <person name="Henrissat B."/>
            <person name="Grigoriev I.V."/>
            <person name="Hibbett D.S."/>
            <person name="Martin F."/>
        </authorList>
    </citation>
    <scope>NUCLEOTIDE SEQUENCE [LARGE SCALE GENOMIC DNA]</scope>
    <source>
        <strain evidence="6 7">FD-317 M1</strain>
    </source>
</reference>
<evidence type="ECO:0000259" key="4">
    <source>
        <dbReference type="PROSITE" id="PS50004"/>
    </source>
</evidence>
<feature type="region of interest" description="Disordered" evidence="2">
    <location>
        <begin position="624"/>
        <end position="647"/>
    </location>
</feature>
<evidence type="ECO:0000313" key="6">
    <source>
        <dbReference type="EMBL" id="KIK51668.1"/>
    </source>
</evidence>
<dbReference type="CDD" id="cd12087">
    <property type="entry name" value="TM_EGFR-like"/>
    <property type="match status" value="1"/>
</dbReference>
<dbReference type="OrthoDB" id="423283at2759"/>
<dbReference type="PROSITE" id="PS50004">
    <property type="entry name" value="C2"/>
    <property type="match status" value="1"/>
</dbReference>
<feature type="region of interest" description="Disordered" evidence="2">
    <location>
        <begin position="136"/>
        <end position="174"/>
    </location>
</feature>
<evidence type="ECO:0000256" key="3">
    <source>
        <dbReference type="SAM" id="Phobius"/>
    </source>
</evidence>
<dbReference type="AlphaFoldDB" id="A0A0D0CA27"/>
<keyword evidence="7" id="KW-1185">Reference proteome</keyword>
<name>A0A0D0CA27_9AGAR</name>
<dbReference type="HOGENOM" id="CLU_340113_0_0_1"/>
<feature type="region of interest" description="Disordered" evidence="2">
    <location>
        <begin position="226"/>
        <end position="256"/>
    </location>
</feature>
<dbReference type="Proteomes" id="UP000053593">
    <property type="component" value="Unassembled WGS sequence"/>
</dbReference>
<dbReference type="SUPFAM" id="SSF49562">
    <property type="entry name" value="C2 domain (Calcium/lipid-binding domain, CaLB)"/>
    <property type="match status" value="1"/>
</dbReference>
<dbReference type="SMART" id="SM00456">
    <property type="entry name" value="WW"/>
    <property type="match status" value="3"/>
</dbReference>
<dbReference type="PROSITE" id="PS01159">
    <property type="entry name" value="WW_DOMAIN_1"/>
    <property type="match status" value="2"/>
</dbReference>
<proteinExistence type="predicted"/>
<dbReference type="InterPro" id="IPR001202">
    <property type="entry name" value="WW_dom"/>
</dbReference>
<dbReference type="GO" id="GO:0005737">
    <property type="term" value="C:cytoplasm"/>
    <property type="evidence" value="ECO:0007669"/>
    <property type="project" value="TreeGrafter"/>
</dbReference>
<dbReference type="SMART" id="SM00239">
    <property type="entry name" value="C2"/>
    <property type="match status" value="1"/>
</dbReference>
<keyword evidence="3" id="KW-1133">Transmembrane helix</keyword>
<sequence>MEGTSLTSILGIPTASSTEAVATFTTVPESSTLSTLPITSTSAINLSTIASTSFTVSITSSTTPFTISITSSGHSKKSRTFRFTTPVTFTTSTPSTLSTSSISIASIISTNVTSITISATSPILSSSALSSMTFDSTETSSRSSSAPPHSVSPSPASSGNSSSQSPLSVSTGSEISTSPGVIVGSVVGSLIASITLGIVFLLLRRRRAHDSQNRLVLPSRVSLTRPSAVDMGHSRKKSNTKRDEKSEPHGTDSTAQPMEARLASMQNTVAQMIEHIQQLQAQLEYERGSVIEGLRSEAPPPTYASQNGTICAISSLSISSFLTEPSLFVSSKNIRLTVASANSLCKRHELGIPDPFALITVDAEQTHRTRAVSKTLNPCWNESFNMTVKKSSVVMIQVFDQKTLHQGDPPDLLGLVNVTISDICDFELGGDAILVLDLKKSNEKDSPIVQGKLNICLSLNVDESMSKSEPLQLPELSSALAGMSSELGSARTITSPVEIPAVLGIDLSSASPENEHLSESLPVGWEQCTDPLGRTYYVDYNARKSTWNRQLSDSEPASQSEHCSRITPLMDPATNTIINSASTALIEPSRMTVDQYRSLPASWEHCTTPLSRTYYINFNTKTTTWNRPSSKSEPASESGHSSRITPLVDPATNTVISSVSTTSIEPSMVTVDQYGPLPPGWEHHTTPLELAPESVQPVCRSVSSKSTHCQDSSFRITPSTNTVITSASTTLIEASRVIVDQYGPLPSGWEHRTDASGRIYYVNYNTKTTTWNRPSSASATRGERTSGIPPLADAATPVVVEPTSTMSTRTSSAEVEQCERLPPGWEQRTTFSGRT</sequence>
<feature type="region of interest" description="Disordered" evidence="2">
    <location>
        <begin position="772"/>
        <end position="791"/>
    </location>
</feature>
<dbReference type="Pfam" id="PF00168">
    <property type="entry name" value="C2"/>
    <property type="match status" value="1"/>
</dbReference>
<feature type="domain" description="C2" evidence="4">
    <location>
        <begin position="312"/>
        <end position="434"/>
    </location>
</feature>
<dbReference type="PANTHER" id="PTHR10316:SF40">
    <property type="entry name" value="LD27118P"/>
    <property type="match status" value="1"/>
</dbReference>
<dbReference type="InterPro" id="IPR000008">
    <property type="entry name" value="C2_dom"/>
</dbReference>
<dbReference type="CDD" id="cd00201">
    <property type="entry name" value="WW"/>
    <property type="match status" value="3"/>
</dbReference>
<feature type="domain" description="WW" evidence="5">
    <location>
        <begin position="519"/>
        <end position="552"/>
    </location>
</feature>
<protein>
    <recommendedName>
        <fullName evidence="8">HECT-type E3 ubiquitin transferase</fullName>
    </recommendedName>
</protein>
<dbReference type="InterPro" id="IPR035892">
    <property type="entry name" value="C2_domain_sf"/>
</dbReference>
<gene>
    <name evidence="6" type="ORF">GYMLUDRAFT_251881</name>
</gene>